<dbReference type="OrthoDB" id="5335351at2759"/>
<dbReference type="Proteomes" id="UP000266188">
    <property type="component" value="Unassembled WGS sequence"/>
</dbReference>
<organism evidence="2 3">
    <name type="scientific">Aspergillus sclerotialis</name>
    <dbReference type="NCBI Taxonomy" id="2070753"/>
    <lineage>
        <taxon>Eukaryota</taxon>
        <taxon>Fungi</taxon>
        <taxon>Dikarya</taxon>
        <taxon>Ascomycota</taxon>
        <taxon>Pezizomycotina</taxon>
        <taxon>Eurotiomycetes</taxon>
        <taxon>Eurotiomycetidae</taxon>
        <taxon>Eurotiales</taxon>
        <taxon>Aspergillaceae</taxon>
        <taxon>Aspergillus</taxon>
        <taxon>Aspergillus subgen. Polypaecilum</taxon>
    </lineage>
</organism>
<dbReference type="STRING" id="2070753.A0A3A2ZKF6"/>
<dbReference type="AlphaFoldDB" id="A0A3A2ZKF6"/>
<feature type="region of interest" description="Disordered" evidence="1">
    <location>
        <begin position="1"/>
        <end position="47"/>
    </location>
</feature>
<comment type="caution">
    <text evidence="2">The sequence shown here is derived from an EMBL/GenBank/DDBJ whole genome shotgun (WGS) entry which is preliminary data.</text>
</comment>
<sequence>MDSTDKNDEDLHSELPISEPNKQNEPNEEKSSSQSAEDPLQSTSELAEEIQHYDWDQLFEKYADVMEEHARADELVRNQTAQLHEAFVSWSQSTALRDETRALKRFKTQRQYVENSEEDLEGKRQHYIEVVNAFESALALLNGSTKP</sequence>
<evidence type="ECO:0000313" key="2">
    <source>
        <dbReference type="EMBL" id="RJE21877.1"/>
    </source>
</evidence>
<evidence type="ECO:0000313" key="3">
    <source>
        <dbReference type="Proteomes" id="UP000266188"/>
    </source>
</evidence>
<proteinExistence type="predicted"/>
<keyword evidence="3" id="KW-1185">Reference proteome</keyword>
<accession>A0A3A2ZKF6</accession>
<protein>
    <submittedName>
        <fullName evidence="2">Uncharacterized protein</fullName>
    </submittedName>
</protein>
<dbReference type="EMBL" id="MVGC01000200">
    <property type="protein sequence ID" value="RJE21877.1"/>
    <property type="molecule type" value="Genomic_DNA"/>
</dbReference>
<name>A0A3A2ZKF6_9EURO</name>
<reference evidence="3" key="1">
    <citation type="submission" date="2017-02" db="EMBL/GenBank/DDBJ databases">
        <authorList>
            <person name="Tafer H."/>
            <person name="Lopandic K."/>
        </authorList>
    </citation>
    <scope>NUCLEOTIDE SEQUENCE [LARGE SCALE GENOMIC DNA]</scope>
    <source>
        <strain evidence="3">CBS 366.77</strain>
    </source>
</reference>
<evidence type="ECO:0000256" key="1">
    <source>
        <dbReference type="SAM" id="MobiDB-lite"/>
    </source>
</evidence>
<feature type="compositionally biased region" description="Basic and acidic residues" evidence="1">
    <location>
        <begin position="1"/>
        <end position="13"/>
    </location>
</feature>
<gene>
    <name evidence="2" type="ORF">PHISCL_05795</name>
</gene>